<dbReference type="GO" id="GO:0043190">
    <property type="term" value="C:ATP-binding cassette (ABC) transporter complex"/>
    <property type="evidence" value="ECO:0007669"/>
    <property type="project" value="InterPro"/>
</dbReference>
<dbReference type="GO" id="GO:0042597">
    <property type="term" value="C:periplasmic space"/>
    <property type="evidence" value="ECO:0007669"/>
    <property type="project" value="UniProtKB-ARBA"/>
</dbReference>
<evidence type="ECO:0000313" key="6">
    <source>
        <dbReference type="EMBL" id="SEN56105.1"/>
    </source>
</evidence>
<sequence length="535" mass="60212">MKRKAWILAFALVFALSSILVGCAGNNTAGSKAKTFIYGRGADSKALDPIQVTDGESIKVAEQIFETLVKYKKENTEVEPGLAESWETSKDGLVWTFKLRQGIKFHDGTPFNAEAVAYNFNRWMDKSHPEHKGGEFPYYGYMFGGYKGDKGHVIKSVTAVDEYTVKFELNFPQGPFLSNLAMPVFGIASPTAVKKDPVQFNQNPVGTGPFKFKNWKKNDSITLEKNKDYWQKGYPKLDRLIFKSIPDNSARFTALQSGDIDMMDGLNPDDVKLVESNKQLQLFKQAGMNVAYLALNTEKKPLDHPKVRQALNHAVNKEGIIKSFYADLAVPAVNPMPDIIWGYNKEIKDYEYDLDKAKQLLAEAGYPNGFEIEFYAMTEPRPYMPNGKKVAEYMAADFEKIGVKTKIVTYDWQTYLDRTGKGEHAMALFGWNGDNGDPDNFLYVLLDKDNTRTPDAGNIAFYKSDELHEVLIQAQRESDQSKRSELYMKAQEIIKKDAPWVPLVHATVPFAAKAGVRGFVPHPTGSLNLHEVDLK</sequence>
<evidence type="ECO:0000256" key="4">
    <source>
        <dbReference type="SAM" id="SignalP"/>
    </source>
</evidence>
<dbReference type="PIRSF" id="PIRSF002741">
    <property type="entry name" value="MppA"/>
    <property type="match status" value="1"/>
</dbReference>
<evidence type="ECO:0000256" key="2">
    <source>
        <dbReference type="ARBA" id="ARBA00022448"/>
    </source>
</evidence>
<dbReference type="SUPFAM" id="SSF53850">
    <property type="entry name" value="Periplasmic binding protein-like II"/>
    <property type="match status" value="1"/>
</dbReference>
<dbReference type="RefSeq" id="WP_089971034.1">
    <property type="nucleotide sequence ID" value="NZ_FOCQ01000014.1"/>
</dbReference>
<comment type="similarity">
    <text evidence="1">Belongs to the bacterial solute-binding protein 5 family.</text>
</comment>
<feature type="signal peptide" evidence="4">
    <location>
        <begin position="1"/>
        <end position="24"/>
    </location>
</feature>
<dbReference type="PANTHER" id="PTHR30290:SF9">
    <property type="entry name" value="OLIGOPEPTIDE-BINDING PROTEIN APPA"/>
    <property type="match status" value="1"/>
</dbReference>
<dbReference type="AlphaFoldDB" id="A0A1H8HJ50"/>
<dbReference type="Proteomes" id="UP000199695">
    <property type="component" value="Unassembled WGS sequence"/>
</dbReference>
<dbReference type="PROSITE" id="PS51257">
    <property type="entry name" value="PROKAR_LIPOPROTEIN"/>
    <property type="match status" value="1"/>
</dbReference>
<keyword evidence="3 4" id="KW-0732">Signal</keyword>
<dbReference type="InterPro" id="IPR030678">
    <property type="entry name" value="Peptide/Ni-bd"/>
</dbReference>
<name>A0A1H8HJ50_9BACL</name>
<dbReference type="Gene3D" id="3.10.105.10">
    <property type="entry name" value="Dipeptide-binding Protein, Domain 3"/>
    <property type="match status" value="1"/>
</dbReference>
<keyword evidence="2" id="KW-0813">Transport</keyword>
<dbReference type="PANTHER" id="PTHR30290">
    <property type="entry name" value="PERIPLASMIC BINDING COMPONENT OF ABC TRANSPORTER"/>
    <property type="match status" value="1"/>
</dbReference>
<keyword evidence="7" id="KW-1185">Reference proteome</keyword>
<feature type="chain" id="PRO_5039385387" evidence="4">
    <location>
        <begin position="25"/>
        <end position="535"/>
    </location>
</feature>
<feature type="domain" description="Solute-binding protein family 5" evidence="5">
    <location>
        <begin position="77"/>
        <end position="450"/>
    </location>
</feature>
<organism evidence="6 7">
    <name type="scientific">Lihuaxuella thermophila</name>
    <dbReference type="NCBI Taxonomy" id="1173111"/>
    <lineage>
        <taxon>Bacteria</taxon>
        <taxon>Bacillati</taxon>
        <taxon>Bacillota</taxon>
        <taxon>Bacilli</taxon>
        <taxon>Bacillales</taxon>
        <taxon>Thermoactinomycetaceae</taxon>
        <taxon>Lihuaxuella</taxon>
    </lineage>
</organism>
<dbReference type="EMBL" id="FOCQ01000014">
    <property type="protein sequence ID" value="SEN56105.1"/>
    <property type="molecule type" value="Genomic_DNA"/>
</dbReference>
<reference evidence="6 7" key="1">
    <citation type="submission" date="2016-10" db="EMBL/GenBank/DDBJ databases">
        <authorList>
            <person name="de Groot N.N."/>
        </authorList>
    </citation>
    <scope>NUCLEOTIDE SEQUENCE [LARGE SCALE GENOMIC DNA]</scope>
    <source>
        <strain evidence="6 7">DSM 46701</strain>
    </source>
</reference>
<dbReference type="Pfam" id="PF00496">
    <property type="entry name" value="SBP_bac_5"/>
    <property type="match status" value="1"/>
</dbReference>
<dbReference type="InterPro" id="IPR000914">
    <property type="entry name" value="SBP_5_dom"/>
</dbReference>
<accession>A0A1H8HJ50</accession>
<proteinExistence type="inferred from homology"/>
<dbReference type="GO" id="GO:1904680">
    <property type="term" value="F:peptide transmembrane transporter activity"/>
    <property type="evidence" value="ECO:0007669"/>
    <property type="project" value="TreeGrafter"/>
</dbReference>
<protein>
    <submittedName>
        <fullName evidence="6">Peptide/nickel transport system substrate-binding protein</fullName>
    </submittedName>
</protein>
<evidence type="ECO:0000313" key="7">
    <source>
        <dbReference type="Proteomes" id="UP000199695"/>
    </source>
</evidence>
<evidence type="ECO:0000259" key="5">
    <source>
        <dbReference type="Pfam" id="PF00496"/>
    </source>
</evidence>
<dbReference type="CDD" id="cd08493">
    <property type="entry name" value="PBP2_DppA_like"/>
    <property type="match status" value="1"/>
</dbReference>
<evidence type="ECO:0000256" key="1">
    <source>
        <dbReference type="ARBA" id="ARBA00005695"/>
    </source>
</evidence>
<dbReference type="STRING" id="1173111.SAMN05444955_11452"/>
<gene>
    <name evidence="6" type="ORF">SAMN05444955_11452</name>
</gene>
<dbReference type="Gene3D" id="3.40.190.10">
    <property type="entry name" value="Periplasmic binding protein-like II"/>
    <property type="match status" value="1"/>
</dbReference>
<evidence type="ECO:0000256" key="3">
    <source>
        <dbReference type="ARBA" id="ARBA00022729"/>
    </source>
</evidence>
<dbReference type="Gene3D" id="3.90.76.10">
    <property type="entry name" value="Dipeptide-binding Protein, Domain 1"/>
    <property type="match status" value="1"/>
</dbReference>
<dbReference type="OrthoDB" id="9796817at2"/>
<dbReference type="GO" id="GO:0015833">
    <property type="term" value="P:peptide transport"/>
    <property type="evidence" value="ECO:0007669"/>
    <property type="project" value="TreeGrafter"/>
</dbReference>
<dbReference type="InterPro" id="IPR039424">
    <property type="entry name" value="SBP_5"/>
</dbReference>